<dbReference type="EMBL" id="JAOAOG010000168">
    <property type="protein sequence ID" value="KAJ6243799.1"/>
    <property type="molecule type" value="Genomic_DNA"/>
</dbReference>
<name>A0ABQ8YGT1_9EUKA</name>
<evidence type="ECO:0000313" key="2">
    <source>
        <dbReference type="EMBL" id="KAJ6243799.1"/>
    </source>
</evidence>
<feature type="compositionally biased region" description="Basic and acidic residues" evidence="1">
    <location>
        <begin position="44"/>
        <end position="55"/>
    </location>
</feature>
<gene>
    <name evidence="2" type="ORF">M0813_22240</name>
</gene>
<evidence type="ECO:0000256" key="1">
    <source>
        <dbReference type="SAM" id="MobiDB-lite"/>
    </source>
</evidence>
<evidence type="ECO:0000313" key="3">
    <source>
        <dbReference type="Proteomes" id="UP001150062"/>
    </source>
</evidence>
<sequence>MTNNQKKTNDTAQKKQPKKIGTVTQQQQQVFFQKQKSTKTKSKYQPELRQQEHQYKQKRNNNKVNDEDPNEILIAINNYEKYIQNQSTHLKKQQQVYNEAIQKIIAGLFNKLDCWLGTIGEEFGQFGQLNEKHFHNIESKIEKIHENNILLFKKLVHLQDHTNRFKNLF</sequence>
<proteinExistence type="predicted"/>
<organism evidence="2 3">
    <name type="scientific">Anaeramoeba flamelloides</name>
    <dbReference type="NCBI Taxonomy" id="1746091"/>
    <lineage>
        <taxon>Eukaryota</taxon>
        <taxon>Metamonada</taxon>
        <taxon>Anaeramoebidae</taxon>
        <taxon>Anaeramoeba</taxon>
    </lineage>
</organism>
<comment type="caution">
    <text evidence="2">The sequence shown here is derived from an EMBL/GenBank/DDBJ whole genome shotgun (WGS) entry which is preliminary data.</text>
</comment>
<protein>
    <submittedName>
        <fullName evidence="2">Uncharacterized protein</fullName>
    </submittedName>
</protein>
<reference evidence="2" key="1">
    <citation type="submission" date="2022-08" db="EMBL/GenBank/DDBJ databases">
        <title>Novel sulfate-reducing endosymbionts in the free-living metamonad Anaeramoeba.</title>
        <authorList>
            <person name="Jerlstrom-Hultqvist J."/>
            <person name="Cepicka I."/>
            <person name="Gallot-Lavallee L."/>
            <person name="Salas-Leiva D."/>
            <person name="Curtis B.A."/>
            <person name="Zahonova K."/>
            <person name="Pipaliya S."/>
            <person name="Dacks J."/>
            <person name="Roger A.J."/>
        </authorList>
    </citation>
    <scope>NUCLEOTIDE SEQUENCE</scope>
    <source>
        <strain evidence="2">Schooner1</strain>
    </source>
</reference>
<accession>A0ABQ8YGT1</accession>
<feature type="compositionally biased region" description="Low complexity" evidence="1">
    <location>
        <begin position="22"/>
        <end position="35"/>
    </location>
</feature>
<feature type="region of interest" description="Disordered" evidence="1">
    <location>
        <begin position="1"/>
        <end position="68"/>
    </location>
</feature>
<dbReference type="Proteomes" id="UP001150062">
    <property type="component" value="Unassembled WGS sequence"/>
</dbReference>
<keyword evidence="3" id="KW-1185">Reference proteome</keyword>